<dbReference type="Proteomes" id="UP000789706">
    <property type="component" value="Unassembled WGS sequence"/>
</dbReference>
<proteinExistence type="predicted"/>
<protein>
    <submittedName>
        <fullName evidence="1">739_t:CDS:1</fullName>
    </submittedName>
</protein>
<evidence type="ECO:0000313" key="2">
    <source>
        <dbReference type="Proteomes" id="UP000789706"/>
    </source>
</evidence>
<dbReference type="AlphaFoldDB" id="A0A9N9H3P3"/>
<dbReference type="EMBL" id="CAJVPK010007058">
    <property type="protein sequence ID" value="CAG8654383.1"/>
    <property type="molecule type" value="Genomic_DNA"/>
</dbReference>
<accession>A0A9N9H3P3</accession>
<gene>
    <name evidence="1" type="ORF">DEBURN_LOCUS11554</name>
</gene>
<comment type="caution">
    <text evidence="1">The sequence shown here is derived from an EMBL/GenBank/DDBJ whole genome shotgun (WGS) entry which is preliminary data.</text>
</comment>
<feature type="non-terminal residue" evidence="1">
    <location>
        <position position="50"/>
    </location>
</feature>
<organism evidence="1 2">
    <name type="scientific">Diversispora eburnea</name>
    <dbReference type="NCBI Taxonomy" id="1213867"/>
    <lineage>
        <taxon>Eukaryota</taxon>
        <taxon>Fungi</taxon>
        <taxon>Fungi incertae sedis</taxon>
        <taxon>Mucoromycota</taxon>
        <taxon>Glomeromycotina</taxon>
        <taxon>Glomeromycetes</taxon>
        <taxon>Diversisporales</taxon>
        <taxon>Diversisporaceae</taxon>
        <taxon>Diversispora</taxon>
    </lineage>
</organism>
<sequence>MMAFLQNLQQKLKDLYREFSENIEEINIQLKPEMFKITTVEQIIEVPIET</sequence>
<name>A0A9N9H3P3_9GLOM</name>
<dbReference type="OrthoDB" id="2469129at2759"/>
<reference evidence="1" key="1">
    <citation type="submission" date="2021-06" db="EMBL/GenBank/DDBJ databases">
        <authorList>
            <person name="Kallberg Y."/>
            <person name="Tangrot J."/>
            <person name="Rosling A."/>
        </authorList>
    </citation>
    <scope>NUCLEOTIDE SEQUENCE</scope>
    <source>
        <strain evidence="1">AZ414A</strain>
    </source>
</reference>
<evidence type="ECO:0000313" key="1">
    <source>
        <dbReference type="EMBL" id="CAG8654383.1"/>
    </source>
</evidence>
<keyword evidence="2" id="KW-1185">Reference proteome</keyword>